<proteinExistence type="predicted"/>
<gene>
    <name evidence="1" type="ordered locus">SNE_A13690</name>
</gene>
<dbReference type="AlphaFoldDB" id="F8L8V3"/>
<organism evidence="1 2">
    <name type="scientific">Simkania negevensis (strain ATCC VR-1471 / DSM 27360 / Z)</name>
    <dbReference type="NCBI Taxonomy" id="331113"/>
    <lineage>
        <taxon>Bacteria</taxon>
        <taxon>Pseudomonadati</taxon>
        <taxon>Chlamydiota</taxon>
        <taxon>Chlamydiia</taxon>
        <taxon>Parachlamydiales</taxon>
        <taxon>Simkaniaceae</taxon>
        <taxon>Simkania</taxon>
    </lineage>
</organism>
<keyword evidence="2" id="KW-1185">Reference proteome</keyword>
<evidence type="ECO:0000313" key="1">
    <source>
        <dbReference type="EMBL" id="CCB89246.1"/>
    </source>
</evidence>
<dbReference type="HOGENOM" id="CLU_3011884_0_0_0"/>
<protein>
    <submittedName>
        <fullName evidence="1">Uncharacterized protein</fullName>
    </submittedName>
</protein>
<name>F8L8V3_SIMNZ</name>
<reference evidence="1 2" key="2">
    <citation type="journal article" date="2011" name="Mol. Biol. Evol.">
        <title>Unity in variety--the pan-genome of the Chlamydiae.</title>
        <authorList>
            <person name="Collingro A."/>
            <person name="Tischler P."/>
            <person name="Weinmaier T."/>
            <person name="Penz T."/>
            <person name="Heinz E."/>
            <person name="Brunham R.C."/>
            <person name="Read T.D."/>
            <person name="Bavoil P.M."/>
            <person name="Sachse K."/>
            <person name="Kahane S."/>
            <person name="Friedman M.G."/>
            <person name="Rattei T."/>
            <person name="Myers G.S."/>
            <person name="Horn M."/>
        </authorList>
    </citation>
    <scope>NUCLEOTIDE SEQUENCE [LARGE SCALE GENOMIC DNA]</scope>
    <source>
        <strain evidence="2">ATCC VR-1471 / Z</strain>
    </source>
</reference>
<dbReference type="STRING" id="331113.SNE_A13690"/>
<sequence>MLCLKNSSPLLIHLLGPFALSKFRLVTLTMFSILIKQIALKIWLAFDEEFLRQSTR</sequence>
<dbReference type="Proteomes" id="UP000000496">
    <property type="component" value="Chromosome gsn.131"/>
</dbReference>
<evidence type="ECO:0000313" key="2">
    <source>
        <dbReference type="Proteomes" id="UP000000496"/>
    </source>
</evidence>
<dbReference type="EMBL" id="FR872582">
    <property type="protein sequence ID" value="CCB89246.1"/>
    <property type="molecule type" value="Genomic_DNA"/>
</dbReference>
<reference key="1">
    <citation type="journal article" date="2011" name="Mol. Biol. Evol.">
        <title>Unity in variety -- the pan-genome of the Chlamydiae.</title>
        <authorList>
            <person name="Collingro A."/>
            <person name="Tischler P."/>
            <person name="Weinmaier T."/>
            <person name="Penz T."/>
            <person name="Heinz E."/>
            <person name="Brunham R.C."/>
            <person name="Read T.D."/>
            <person name="Bavoil P.M."/>
            <person name="Sachse K."/>
            <person name="Kahane S."/>
            <person name="Friedman M.G."/>
            <person name="Rattei T."/>
            <person name="Myers G.S.A."/>
            <person name="Horn M."/>
        </authorList>
    </citation>
    <scope>NUCLEOTIDE SEQUENCE</scope>
    <source>
        <strain>Z</strain>
    </source>
</reference>
<accession>F8L8V3</accession>
<dbReference type="KEGG" id="sng:SNE_A13690"/>